<dbReference type="Pfam" id="PF00072">
    <property type="entry name" value="Response_reg"/>
    <property type="match status" value="1"/>
</dbReference>
<dbReference type="PROSITE" id="PS01124">
    <property type="entry name" value="HTH_ARAC_FAMILY_2"/>
    <property type="match status" value="1"/>
</dbReference>
<evidence type="ECO:0000256" key="6">
    <source>
        <dbReference type="ARBA" id="ARBA00023015"/>
    </source>
</evidence>
<evidence type="ECO:0000259" key="11">
    <source>
        <dbReference type="PROSITE" id="PS01124"/>
    </source>
</evidence>
<dbReference type="PANTHER" id="PTHR42713:SF3">
    <property type="entry name" value="TRANSCRIPTIONAL REGULATORY PROTEIN HPTR"/>
    <property type="match status" value="1"/>
</dbReference>
<dbReference type="GO" id="GO:0005737">
    <property type="term" value="C:cytoplasm"/>
    <property type="evidence" value="ECO:0007669"/>
    <property type="project" value="UniProtKB-SubCell"/>
</dbReference>
<evidence type="ECO:0000256" key="4">
    <source>
        <dbReference type="ARBA" id="ARBA00022553"/>
    </source>
</evidence>
<dbReference type="SMART" id="SM00448">
    <property type="entry name" value="REC"/>
    <property type="match status" value="1"/>
</dbReference>
<dbReference type="Gene3D" id="1.10.10.60">
    <property type="entry name" value="Homeodomain-like"/>
    <property type="match status" value="2"/>
</dbReference>
<gene>
    <name evidence="13" type="ORF">CTER_1673</name>
</gene>
<dbReference type="CDD" id="cd17536">
    <property type="entry name" value="REC_YesN-like"/>
    <property type="match status" value="1"/>
</dbReference>
<evidence type="ECO:0000256" key="1">
    <source>
        <dbReference type="ARBA" id="ARBA00004496"/>
    </source>
</evidence>
<dbReference type="RefSeq" id="WP_004625304.1">
    <property type="nucleotide sequence ID" value="NZ_AORV01000028.1"/>
</dbReference>
<dbReference type="Proteomes" id="UP000014155">
    <property type="component" value="Unassembled WGS sequence"/>
</dbReference>
<dbReference type="PROSITE" id="PS50110">
    <property type="entry name" value="RESPONSE_REGULATORY"/>
    <property type="match status" value="1"/>
</dbReference>
<feature type="domain" description="HTH araC/xylS-type" evidence="11">
    <location>
        <begin position="439"/>
        <end position="537"/>
    </location>
</feature>
<dbReference type="InterPro" id="IPR018060">
    <property type="entry name" value="HTH_AraC"/>
</dbReference>
<dbReference type="SUPFAM" id="SSF52172">
    <property type="entry name" value="CheY-like"/>
    <property type="match status" value="1"/>
</dbReference>
<dbReference type="InterPro" id="IPR011006">
    <property type="entry name" value="CheY-like_superfamily"/>
</dbReference>
<keyword evidence="4 10" id="KW-0597">Phosphoprotein</keyword>
<dbReference type="GO" id="GO:0043565">
    <property type="term" value="F:sequence-specific DNA binding"/>
    <property type="evidence" value="ECO:0007669"/>
    <property type="project" value="InterPro"/>
</dbReference>
<dbReference type="Pfam" id="PF12833">
    <property type="entry name" value="HTH_18"/>
    <property type="match status" value="1"/>
</dbReference>
<dbReference type="InterPro" id="IPR001789">
    <property type="entry name" value="Sig_transdc_resp-reg_receiver"/>
</dbReference>
<name>S0FPN9_RUMCE</name>
<protein>
    <recommendedName>
        <fullName evidence="2">Stage 0 sporulation protein A homolog</fullName>
    </recommendedName>
</protein>
<keyword evidence="5" id="KW-0902">Two-component regulatory system</keyword>
<dbReference type="PANTHER" id="PTHR42713">
    <property type="entry name" value="HISTIDINE KINASE-RELATED"/>
    <property type="match status" value="1"/>
</dbReference>
<comment type="caution">
    <text evidence="13">The sequence shown here is derived from an EMBL/GenBank/DDBJ whole genome shotgun (WGS) entry which is preliminary data.</text>
</comment>
<comment type="subcellular location">
    <subcellularLocation>
        <location evidence="1">Cytoplasm</location>
    </subcellularLocation>
</comment>
<evidence type="ECO:0000256" key="3">
    <source>
        <dbReference type="ARBA" id="ARBA00022490"/>
    </source>
</evidence>
<evidence type="ECO:0000256" key="5">
    <source>
        <dbReference type="ARBA" id="ARBA00023012"/>
    </source>
</evidence>
<dbReference type="InterPro" id="IPR009057">
    <property type="entry name" value="Homeodomain-like_sf"/>
</dbReference>
<dbReference type="PROSITE" id="PS00041">
    <property type="entry name" value="HTH_ARAC_FAMILY_1"/>
    <property type="match status" value="1"/>
</dbReference>
<evidence type="ECO:0000256" key="9">
    <source>
        <dbReference type="ARBA" id="ARBA00024867"/>
    </source>
</evidence>
<dbReference type="GO" id="GO:0000160">
    <property type="term" value="P:phosphorelay signal transduction system"/>
    <property type="evidence" value="ECO:0007669"/>
    <property type="project" value="UniProtKB-KW"/>
</dbReference>
<dbReference type="eggNOG" id="COG2207">
    <property type="taxonomic scope" value="Bacteria"/>
</dbReference>
<reference evidence="13 14" key="1">
    <citation type="journal article" date="2013" name="Genome Announc.">
        <title>Draft Genome Sequence of the Cellulolytic, Mesophilic, Anaerobic Bacterium Clostridium termitidis Strain CT1112 (DSM 5398).</title>
        <authorList>
            <person name="Lal S."/>
            <person name="Ramachandran U."/>
            <person name="Zhang X."/>
            <person name="Munir R."/>
            <person name="Sparling R."/>
            <person name="Levin D.B."/>
        </authorList>
    </citation>
    <scope>NUCLEOTIDE SEQUENCE [LARGE SCALE GENOMIC DNA]</scope>
    <source>
        <strain evidence="13 14">CT1112</strain>
    </source>
</reference>
<comment type="function">
    <text evidence="9">May play the central regulatory role in sporulation. It may be an element of the effector pathway responsible for the activation of sporulation genes in response to nutritional stress. Spo0A may act in concert with spo0H (a sigma factor) to control the expression of some genes that are critical to the sporulation process.</text>
</comment>
<evidence type="ECO:0000313" key="14">
    <source>
        <dbReference type="Proteomes" id="UP000014155"/>
    </source>
</evidence>
<dbReference type="PATRIC" id="fig|1195236.3.peg.2001"/>
<accession>S0FPN9</accession>
<feature type="domain" description="Response regulatory" evidence="12">
    <location>
        <begin position="3"/>
        <end position="120"/>
    </location>
</feature>
<evidence type="ECO:0000256" key="8">
    <source>
        <dbReference type="ARBA" id="ARBA00023163"/>
    </source>
</evidence>
<evidence type="ECO:0000259" key="12">
    <source>
        <dbReference type="PROSITE" id="PS50110"/>
    </source>
</evidence>
<evidence type="ECO:0000313" key="13">
    <source>
        <dbReference type="EMBL" id="EMS72311.1"/>
    </source>
</evidence>
<evidence type="ECO:0000256" key="2">
    <source>
        <dbReference type="ARBA" id="ARBA00018672"/>
    </source>
</evidence>
<dbReference type="eggNOG" id="COG4753">
    <property type="taxonomic scope" value="Bacteria"/>
</dbReference>
<dbReference type="SMART" id="SM00342">
    <property type="entry name" value="HTH_ARAC"/>
    <property type="match status" value="1"/>
</dbReference>
<dbReference type="InterPro" id="IPR051552">
    <property type="entry name" value="HptR"/>
</dbReference>
<dbReference type="SUPFAM" id="SSF46689">
    <property type="entry name" value="Homeodomain-like"/>
    <property type="match status" value="2"/>
</dbReference>
<keyword evidence="8" id="KW-0804">Transcription</keyword>
<keyword evidence="14" id="KW-1185">Reference proteome</keyword>
<feature type="modified residue" description="4-aspartylphosphate" evidence="10">
    <location>
        <position position="55"/>
    </location>
</feature>
<evidence type="ECO:0000256" key="7">
    <source>
        <dbReference type="ARBA" id="ARBA00023125"/>
    </source>
</evidence>
<keyword evidence="7" id="KW-0238">DNA-binding</keyword>
<proteinExistence type="predicted"/>
<dbReference type="InterPro" id="IPR018062">
    <property type="entry name" value="HTH_AraC-typ_CS"/>
</dbReference>
<sequence length="545" mass="62884">MLKVLLVEDETLVKVGINSLVNWRDMGFKVVAEGSNGEHGLSLIKEYQPDLVITDIVMPKMNGIDMMRKAKEYNPDITFIILSSYNEFDLVKQAMKYGAWDYILKLNISEESMKEMLINVKEKIISSNKKINDETMPIVYDTQSTSIMRQEFLKSILENNFDDRKYIDAKLPSMKLELNEAMMKVGLVNTNLYLTESKYNDKDLKLLDFMIIEILNEIGNEFFNCYFLKLSFGAYVMVFSPEVPAKSHETDRQIKIMGNTMLEMLKKYINIDAAISISDTYDSYLSLPQALAQAKEAMDILFYKGYGSIIFFDDVSEKNSGYGSKQINLKESLPKAIEICDLTLINNIFDSIVYNIQSANMSKHEIYELCNQTFCLCDIHLGEEWQIDSKAQIEDKPAVETVYKLQTLREILEFIENYRNRMNNFLGRKHDDEKHNLVWGAKKYIINNCMGTPKLKEVADSLNISAGYLSSIFTKYTGMCFTDYVNKVKIDEAKKMLKDGQRKIYEISYLLGYENACYFSKIFKKITGCSPTEFIKNTVSDNLYN</sequence>
<keyword evidence="6" id="KW-0805">Transcription regulation</keyword>
<dbReference type="GO" id="GO:0003700">
    <property type="term" value="F:DNA-binding transcription factor activity"/>
    <property type="evidence" value="ECO:0007669"/>
    <property type="project" value="InterPro"/>
</dbReference>
<keyword evidence="3" id="KW-0963">Cytoplasm</keyword>
<dbReference type="AlphaFoldDB" id="S0FPN9"/>
<dbReference type="STRING" id="1195236.CTER_1673"/>
<dbReference type="EMBL" id="AORV01000028">
    <property type="protein sequence ID" value="EMS72311.1"/>
    <property type="molecule type" value="Genomic_DNA"/>
</dbReference>
<evidence type="ECO:0000256" key="10">
    <source>
        <dbReference type="PROSITE-ProRule" id="PRU00169"/>
    </source>
</evidence>
<organism evidence="13 14">
    <name type="scientific">Ruminiclostridium cellobioparum subsp. termitidis CT1112</name>
    <dbReference type="NCBI Taxonomy" id="1195236"/>
    <lineage>
        <taxon>Bacteria</taxon>
        <taxon>Bacillati</taxon>
        <taxon>Bacillota</taxon>
        <taxon>Clostridia</taxon>
        <taxon>Eubacteriales</taxon>
        <taxon>Oscillospiraceae</taxon>
        <taxon>Ruminiclostridium</taxon>
    </lineage>
</organism>
<dbReference type="Gene3D" id="3.40.50.2300">
    <property type="match status" value="1"/>
</dbReference>